<evidence type="ECO:0000256" key="14">
    <source>
        <dbReference type="RuleBase" id="RU365096"/>
    </source>
</evidence>
<protein>
    <recommendedName>
        <fullName evidence="5 14">Adenine DNA glycosylase</fullName>
        <ecNumber evidence="4 14">3.2.2.31</ecNumber>
    </recommendedName>
</protein>
<dbReference type="SUPFAM" id="SSF48150">
    <property type="entry name" value="DNA-glycosylase"/>
    <property type="match status" value="1"/>
</dbReference>
<dbReference type="Gene3D" id="3.90.79.10">
    <property type="entry name" value="Nucleoside Triphosphate Pyrophosphohydrolase"/>
    <property type="match status" value="1"/>
</dbReference>
<evidence type="ECO:0000256" key="13">
    <source>
        <dbReference type="ARBA" id="ARBA00023295"/>
    </source>
</evidence>
<dbReference type="PROSITE" id="PS00764">
    <property type="entry name" value="ENDONUCLEASE_III_1"/>
    <property type="match status" value="1"/>
</dbReference>
<dbReference type="PROSITE" id="PS01155">
    <property type="entry name" value="ENDONUCLEASE_III_2"/>
    <property type="match status" value="1"/>
</dbReference>
<dbReference type="KEGG" id="tti:THITH_01515"/>
<comment type="cofactor">
    <cofactor evidence="14">
        <name>[4Fe-4S] cluster</name>
        <dbReference type="ChEBI" id="CHEBI:49883"/>
    </cofactor>
    <text evidence="14">Binds 1 [4Fe-4S] cluster.</text>
</comment>
<keyword evidence="12" id="KW-0234">DNA repair</keyword>
<dbReference type="InterPro" id="IPR003651">
    <property type="entry name" value="Endonuclease3_FeS-loop_motif"/>
</dbReference>
<dbReference type="STRING" id="713585.THITH_01515"/>
<dbReference type="CDD" id="cd03431">
    <property type="entry name" value="NUDIX_DNA_Glycosylase_C-MutY"/>
    <property type="match status" value="1"/>
</dbReference>
<dbReference type="InterPro" id="IPR011257">
    <property type="entry name" value="DNA_glycosylase"/>
</dbReference>
<evidence type="ECO:0000313" key="16">
    <source>
        <dbReference type="EMBL" id="AHE97175.1"/>
    </source>
</evidence>
<keyword evidence="11" id="KW-0411">Iron-sulfur</keyword>
<dbReference type="GO" id="GO:0035485">
    <property type="term" value="F:adenine/guanine mispair binding"/>
    <property type="evidence" value="ECO:0007669"/>
    <property type="project" value="TreeGrafter"/>
</dbReference>
<evidence type="ECO:0000256" key="5">
    <source>
        <dbReference type="ARBA" id="ARBA00022023"/>
    </source>
</evidence>
<dbReference type="SMART" id="SM00525">
    <property type="entry name" value="FES"/>
    <property type="match status" value="1"/>
</dbReference>
<organism evidence="16 17">
    <name type="scientific">Thioalkalivibrio paradoxus ARh 1</name>
    <dbReference type="NCBI Taxonomy" id="713585"/>
    <lineage>
        <taxon>Bacteria</taxon>
        <taxon>Pseudomonadati</taxon>
        <taxon>Pseudomonadota</taxon>
        <taxon>Gammaproteobacteria</taxon>
        <taxon>Chromatiales</taxon>
        <taxon>Ectothiorhodospiraceae</taxon>
        <taxon>Thioalkalivibrio</taxon>
    </lineage>
</organism>
<keyword evidence="9" id="KW-0378">Hydrolase</keyword>
<dbReference type="NCBIfam" id="TIGR01084">
    <property type="entry name" value="mutY"/>
    <property type="match status" value="1"/>
</dbReference>
<dbReference type="Gene3D" id="1.10.1670.10">
    <property type="entry name" value="Helix-hairpin-Helix base-excision DNA repair enzymes (C-terminal)"/>
    <property type="match status" value="1"/>
</dbReference>
<keyword evidence="10 14" id="KW-0408">Iron</keyword>
<dbReference type="GO" id="GO:0046872">
    <property type="term" value="F:metal ion binding"/>
    <property type="evidence" value="ECO:0007669"/>
    <property type="project" value="UniProtKB-UniRule"/>
</dbReference>
<dbReference type="AlphaFoldDB" id="W0DJX8"/>
<evidence type="ECO:0000256" key="6">
    <source>
        <dbReference type="ARBA" id="ARBA00022485"/>
    </source>
</evidence>
<dbReference type="EC" id="3.2.2.31" evidence="4 14"/>
<dbReference type="GO" id="GO:0000701">
    <property type="term" value="F:purine-specific mismatch base pair DNA N-glycosylase activity"/>
    <property type="evidence" value="ECO:0007669"/>
    <property type="project" value="UniProtKB-EC"/>
</dbReference>
<dbReference type="EMBL" id="CP007029">
    <property type="protein sequence ID" value="AHE97175.1"/>
    <property type="molecule type" value="Genomic_DNA"/>
</dbReference>
<gene>
    <name evidence="16" type="ORF">THITH_01515</name>
</gene>
<dbReference type="GO" id="GO:0006298">
    <property type="term" value="P:mismatch repair"/>
    <property type="evidence" value="ECO:0007669"/>
    <property type="project" value="TreeGrafter"/>
</dbReference>
<sequence>MNSSFASRLLAWFDRHGRHELPWQHPRTAYRVWVSEIMLQQTRVETVIPYFTAFVDRFPDLSALADAPIDEVLHFWSGLGYYARARNLHRAARIVIECHRGQLPQDPAALEALPGIGRSTAAAILAQAYDRPMAILDGNVRRVLARHRAVDGWPGQARVASALWSIAESLVPESRAADYTQAMMDLGALVCTRSRPACSRCPVAGDCRARLQGRVAELPAPRPGRAMPTRTRWAALVRSPAGILLERRAPSGIWGGLYSLPEADEREQLVDRITARWAEAREQGAASARIAHAFSHYRLDLRILEFRLPTVPWGIMEGQSTIWYNPASSNAVGLPAPIARFLRDQGTPHDGTNG</sequence>
<dbReference type="Gene3D" id="1.10.340.30">
    <property type="entry name" value="Hypothetical protein, domain 2"/>
    <property type="match status" value="1"/>
</dbReference>
<dbReference type="Pfam" id="PF00633">
    <property type="entry name" value="HHH"/>
    <property type="match status" value="1"/>
</dbReference>
<evidence type="ECO:0000256" key="10">
    <source>
        <dbReference type="ARBA" id="ARBA00023004"/>
    </source>
</evidence>
<keyword evidence="17" id="KW-1185">Reference proteome</keyword>
<keyword evidence="7" id="KW-0479">Metal-binding</keyword>
<name>W0DJX8_9GAMM</name>
<dbReference type="GO" id="GO:0006284">
    <property type="term" value="P:base-excision repair"/>
    <property type="evidence" value="ECO:0007669"/>
    <property type="project" value="UniProtKB-UniRule"/>
</dbReference>
<dbReference type="InterPro" id="IPR004036">
    <property type="entry name" value="Endonuclease-III-like_CS2"/>
</dbReference>
<keyword evidence="6" id="KW-0004">4Fe-4S</keyword>
<dbReference type="InterPro" id="IPR003265">
    <property type="entry name" value="HhH-GPD_domain"/>
</dbReference>
<dbReference type="InterPro" id="IPR015797">
    <property type="entry name" value="NUDIX_hydrolase-like_dom_sf"/>
</dbReference>
<dbReference type="GO" id="GO:0034039">
    <property type="term" value="F:8-oxo-7,8-dihydroguanine DNA N-glycosylase activity"/>
    <property type="evidence" value="ECO:0007669"/>
    <property type="project" value="TreeGrafter"/>
</dbReference>
<dbReference type="FunFam" id="1.10.1670.10:FF:000002">
    <property type="entry name" value="Adenine DNA glycosylase"/>
    <property type="match status" value="1"/>
</dbReference>
<comment type="similarity">
    <text evidence="3 14">Belongs to the Nth/MutY family.</text>
</comment>
<dbReference type="GO" id="GO:0051539">
    <property type="term" value="F:4 iron, 4 sulfur cluster binding"/>
    <property type="evidence" value="ECO:0007669"/>
    <property type="project" value="UniProtKB-UniRule"/>
</dbReference>
<dbReference type="Proteomes" id="UP000005289">
    <property type="component" value="Chromosome"/>
</dbReference>
<evidence type="ECO:0000256" key="1">
    <source>
        <dbReference type="ARBA" id="ARBA00000843"/>
    </source>
</evidence>
<dbReference type="InterPro" id="IPR004035">
    <property type="entry name" value="Endouclease-III_FeS-bd_BS"/>
</dbReference>
<evidence type="ECO:0000259" key="15">
    <source>
        <dbReference type="SMART" id="SM00478"/>
    </source>
</evidence>
<dbReference type="SMART" id="SM00478">
    <property type="entry name" value="ENDO3c"/>
    <property type="match status" value="1"/>
</dbReference>
<keyword evidence="8 14" id="KW-0227">DNA damage</keyword>
<dbReference type="CDD" id="cd00056">
    <property type="entry name" value="ENDO3c"/>
    <property type="match status" value="1"/>
</dbReference>
<dbReference type="InterPro" id="IPR023170">
    <property type="entry name" value="HhH_base_excis_C"/>
</dbReference>
<evidence type="ECO:0000256" key="8">
    <source>
        <dbReference type="ARBA" id="ARBA00022763"/>
    </source>
</evidence>
<evidence type="ECO:0000313" key="17">
    <source>
        <dbReference type="Proteomes" id="UP000005289"/>
    </source>
</evidence>
<keyword evidence="13 14" id="KW-0326">Glycosidase</keyword>
<dbReference type="Pfam" id="PF14815">
    <property type="entry name" value="NUDIX_4"/>
    <property type="match status" value="1"/>
</dbReference>
<dbReference type="InterPro" id="IPR044298">
    <property type="entry name" value="MIG/MutY"/>
</dbReference>
<evidence type="ECO:0000256" key="11">
    <source>
        <dbReference type="ARBA" id="ARBA00023014"/>
    </source>
</evidence>
<dbReference type="SUPFAM" id="SSF55811">
    <property type="entry name" value="Nudix"/>
    <property type="match status" value="1"/>
</dbReference>
<accession>W0DJX8</accession>
<dbReference type="InterPro" id="IPR005760">
    <property type="entry name" value="A/G_AdeGlyc_MutY"/>
</dbReference>
<evidence type="ECO:0000256" key="4">
    <source>
        <dbReference type="ARBA" id="ARBA00012045"/>
    </source>
</evidence>
<dbReference type="PANTHER" id="PTHR42944">
    <property type="entry name" value="ADENINE DNA GLYCOSYLASE"/>
    <property type="match status" value="1"/>
</dbReference>
<evidence type="ECO:0000256" key="2">
    <source>
        <dbReference type="ARBA" id="ARBA00002933"/>
    </source>
</evidence>
<dbReference type="Pfam" id="PF00730">
    <property type="entry name" value="HhH-GPD"/>
    <property type="match status" value="1"/>
</dbReference>
<comment type="function">
    <text evidence="2">Adenine glycosylase active on G-A mispairs. MutY also corrects error-prone DNA synthesis past GO lesions which are due to the oxidatively damaged form of guanine: 7,8-dihydro-8-oxoguanine (8-oxo-dGTP).</text>
</comment>
<dbReference type="HOGENOM" id="CLU_012862_0_2_6"/>
<evidence type="ECO:0000256" key="9">
    <source>
        <dbReference type="ARBA" id="ARBA00022801"/>
    </source>
</evidence>
<evidence type="ECO:0000256" key="7">
    <source>
        <dbReference type="ARBA" id="ARBA00022723"/>
    </source>
</evidence>
<feature type="domain" description="HhH-GPD" evidence="15">
    <location>
        <begin position="38"/>
        <end position="189"/>
    </location>
</feature>
<comment type="catalytic activity">
    <reaction evidence="1 14">
        <text>Hydrolyzes free adenine bases from 7,8-dihydro-8-oxoguanine:adenine mismatched double-stranded DNA, leaving an apurinic site.</text>
        <dbReference type="EC" id="3.2.2.31"/>
    </reaction>
</comment>
<dbReference type="FunFam" id="1.10.340.30:FF:000002">
    <property type="entry name" value="Adenine DNA glycosylase"/>
    <property type="match status" value="1"/>
</dbReference>
<reference evidence="16 17" key="1">
    <citation type="submission" date="2013-12" db="EMBL/GenBank/DDBJ databases">
        <authorList>
            <consortium name="DOE Joint Genome Institute"/>
            <person name="Muyzer G."/>
            <person name="Huntemann M."/>
            <person name="Han J."/>
            <person name="Chen A."/>
            <person name="Kyrpides N."/>
            <person name="Mavromatis K."/>
            <person name="Markowitz V."/>
            <person name="Palaniappan K."/>
            <person name="Ivanova N."/>
            <person name="Schaumberg A."/>
            <person name="Pati A."/>
            <person name="Liolios K."/>
            <person name="Nordberg H.P."/>
            <person name="Cantor M.N."/>
            <person name="Hua S.X."/>
            <person name="Woyke T."/>
        </authorList>
    </citation>
    <scope>NUCLEOTIDE SEQUENCE [LARGE SCALE GENOMIC DNA]</scope>
    <source>
        <strain evidence="16 17">ARh 1</strain>
    </source>
</reference>
<dbReference type="InterPro" id="IPR000445">
    <property type="entry name" value="HhH_motif"/>
</dbReference>
<dbReference type="OrthoDB" id="9802365at2"/>
<evidence type="ECO:0000256" key="12">
    <source>
        <dbReference type="ARBA" id="ARBA00023204"/>
    </source>
</evidence>
<evidence type="ECO:0000256" key="3">
    <source>
        <dbReference type="ARBA" id="ARBA00008343"/>
    </source>
</evidence>
<dbReference type="RefSeq" id="WP_006746291.1">
    <property type="nucleotide sequence ID" value="NZ_CP007029.1"/>
</dbReference>
<dbReference type="GO" id="GO:0032357">
    <property type="term" value="F:oxidized purine DNA binding"/>
    <property type="evidence" value="ECO:0007669"/>
    <property type="project" value="TreeGrafter"/>
</dbReference>
<dbReference type="PANTHER" id="PTHR42944:SF1">
    <property type="entry name" value="ADENINE DNA GLYCOSYLASE"/>
    <property type="match status" value="1"/>
</dbReference>
<dbReference type="InterPro" id="IPR029119">
    <property type="entry name" value="MutY_C"/>
</dbReference>
<proteinExistence type="inferred from homology"/>